<organism evidence="1 2">
    <name type="scientific">Bacillus paramycoides</name>
    <dbReference type="NCBI Taxonomy" id="2026194"/>
    <lineage>
        <taxon>Bacteria</taxon>
        <taxon>Bacillati</taxon>
        <taxon>Bacillota</taxon>
        <taxon>Bacilli</taxon>
        <taxon>Bacillales</taxon>
        <taxon>Bacillaceae</taxon>
        <taxon>Bacillus</taxon>
        <taxon>Bacillus cereus group</taxon>
    </lineage>
</organism>
<reference evidence="1 2" key="1">
    <citation type="submission" date="2016-06" db="EMBL/GenBank/DDBJ databases">
        <title>First insights into the genetic diversity and population structure of in the Bacillus cereus group bacteria from diverse marine environments.</title>
        <authorList>
            <person name="Liu Y."/>
            <person name="Lai Q."/>
            <person name="Shao Z."/>
        </authorList>
    </citation>
    <scope>NUCLEOTIDE SEQUENCE [LARGE SCALE GENOMIC DNA]</scope>
    <source>
        <strain evidence="1 2">NH24A2</strain>
    </source>
</reference>
<sequence>MKRIYMLFSGFTLICLCAGITIYYNQYTNNEYIIFSSSKNPILIEKLEKNNTPYKLDKGGNVKIMEKDTNRATLCCT</sequence>
<name>A0A1J9UCE4_9BACI</name>
<comment type="caution">
    <text evidence="1">The sequence shown here is derived from an EMBL/GenBank/DDBJ whole genome shotgun (WGS) entry which is preliminary data.</text>
</comment>
<dbReference type="Proteomes" id="UP000182788">
    <property type="component" value="Unassembled WGS sequence"/>
</dbReference>
<gene>
    <name evidence="1" type="ORF">BAU28_16090</name>
</gene>
<evidence type="ECO:0000313" key="1">
    <source>
        <dbReference type="EMBL" id="OJD76334.1"/>
    </source>
</evidence>
<dbReference type="EMBL" id="MAOI01000089">
    <property type="protein sequence ID" value="OJD76334.1"/>
    <property type="molecule type" value="Genomic_DNA"/>
</dbReference>
<accession>A0A1J9UCE4</accession>
<protein>
    <submittedName>
        <fullName evidence="1">Uncharacterized protein</fullName>
    </submittedName>
</protein>
<dbReference type="AlphaFoldDB" id="A0A1J9UCE4"/>
<dbReference type="GeneID" id="87593641"/>
<proteinExistence type="predicted"/>
<dbReference type="RefSeq" id="WP_071719714.1">
    <property type="nucleotide sequence ID" value="NZ_CBCSHB010000026.1"/>
</dbReference>
<evidence type="ECO:0000313" key="2">
    <source>
        <dbReference type="Proteomes" id="UP000182788"/>
    </source>
</evidence>